<keyword evidence="1" id="KW-1133">Transmembrane helix</keyword>
<proteinExistence type="predicted"/>
<protein>
    <submittedName>
        <fullName evidence="2">Uncharacterized protein</fullName>
    </submittedName>
</protein>
<dbReference type="Proteomes" id="UP000078148">
    <property type="component" value="Chromosome"/>
</dbReference>
<dbReference type="STRING" id="1616788.AR543_14865"/>
<feature type="transmembrane region" description="Helical" evidence="1">
    <location>
        <begin position="329"/>
        <end position="353"/>
    </location>
</feature>
<reference evidence="3" key="1">
    <citation type="submission" date="2015-10" db="EMBL/GenBank/DDBJ databases">
        <title>Genome of Paenibacillus bovis sp. nov.</title>
        <authorList>
            <person name="Wu Z."/>
            <person name="Gao C."/>
            <person name="Liu Z."/>
            <person name="Zheng H."/>
        </authorList>
    </citation>
    <scope>NUCLEOTIDE SEQUENCE [LARGE SCALE GENOMIC DNA]</scope>
    <source>
        <strain evidence="3">BD3526</strain>
    </source>
</reference>
<dbReference type="RefSeq" id="WP_060535272.1">
    <property type="nucleotide sequence ID" value="NZ_CP013023.1"/>
</dbReference>
<evidence type="ECO:0000313" key="2">
    <source>
        <dbReference type="EMBL" id="ANF97156.1"/>
    </source>
</evidence>
<feature type="transmembrane region" description="Helical" evidence="1">
    <location>
        <begin position="56"/>
        <end position="78"/>
    </location>
</feature>
<feature type="transmembrane region" description="Helical" evidence="1">
    <location>
        <begin position="256"/>
        <end position="278"/>
    </location>
</feature>
<sequence length="375" mass="42625">MLIILLLCCMIVGLVAFSANKNLYVAPTAAGSIVMALGIFIQGVWQHMSGQSPDSLMTRTLVIGTTLVWLYLLVSYIASIRRSSFYRDHLADPVQRFGIGTWVAGTSTLLINLFASFGVYWVQETIHIMAVLNAGLWLFLLYFMCLGWYQILLQKQYDRIHGVLLLSTVSTQSIVLLFHQVFSSGYVAFWLNQSMIALGLLFYLISVSLILYRYSRRPDRLIADWTDTNCILYGALAITGAVVQATHAWSDTAILTLWWITLLILIVVECTEGIRAILRIRQKGWRHGIGIYNTAQWTRLFTLGMFYFFTMRTEPLYIEHTRSALAQDIHRWILNGGAWIISILLIIELILWIQAIIARRSARIEGDNQPSSMAE</sequence>
<evidence type="ECO:0000313" key="3">
    <source>
        <dbReference type="Proteomes" id="UP000078148"/>
    </source>
</evidence>
<accession>A0A172ZHQ6</accession>
<feature type="transmembrane region" description="Helical" evidence="1">
    <location>
        <begin position="99"/>
        <end position="122"/>
    </location>
</feature>
<keyword evidence="1" id="KW-0472">Membrane</keyword>
<dbReference type="Gene3D" id="1.50.10.150">
    <property type="entry name" value="Voltage-dependent anion channel"/>
    <property type="match status" value="1"/>
</dbReference>
<keyword evidence="1" id="KW-0812">Transmembrane</keyword>
<reference evidence="2 3" key="2">
    <citation type="journal article" date="2016" name="Int. J. Syst. Evol. Microbiol.">
        <title>Paenibacillus bovis sp. nov., isolated from raw yak (Bos grunniens) milk.</title>
        <authorList>
            <person name="Gao C."/>
            <person name="Han J."/>
            <person name="Liu Z."/>
            <person name="Xu X."/>
            <person name="Hang F."/>
            <person name="Wu Z."/>
        </authorList>
    </citation>
    <scope>NUCLEOTIDE SEQUENCE [LARGE SCALE GENOMIC DNA]</scope>
    <source>
        <strain evidence="2 3">BD3526</strain>
    </source>
</reference>
<dbReference type="EMBL" id="CP013023">
    <property type="protein sequence ID" value="ANF97156.1"/>
    <property type="molecule type" value="Genomic_DNA"/>
</dbReference>
<feature type="transmembrane region" description="Helical" evidence="1">
    <location>
        <begin position="231"/>
        <end position="250"/>
    </location>
</feature>
<feature type="transmembrane region" description="Helical" evidence="1">
    <location>
        <begin position="188"/>
        <end position="211"/>
    </location>
</feature>
<dbReference type="OrthoDB" id="2734473at2"/>
<dbReference type="AlphaFoldDB" id="A0A172ZHQ6"/>
<keyword evidence="3" id="KW-1185">Reference proteome</keyword>
<organism evidence="2 3">
    <name type="scientific">Paenibacillus bovis</name>
    <dbReference type="NCBI Taxonomy" id="1616788"/>
    <lineage>
        <taxon>Bacteria</taxon>
        <taxon>Bacillati</taxon>
        <taxon>Bacillota</taxon>
        <taxon>Bacilli</taxon>
        <taxon>Bacillales</taxon>
        <taxon>Paenibacillaceae</taxon>
        <taxon>Paenibacillus</taxon>
    </lineage>
</organism>
<feature type="transmembrane region" description="Helical" evidence="1">
    <location>
        <begin position="290"/>
        <end position="309"/>
    </location>
</feature>
<dbReference type="KEGG" id="pbv:AR543_14865"/>
<evidence type="ECO:0000256" key="1">
    <source>
        <dbReference type="SAM" id="Phobius"/>
    </source>
</evidence>
<gene>
    <name evidence="2" type="ORF">AR543_14865</name>
</gene>
<name>A0A172ZHQ6_9BACL</name>
<dbReference type="InterPro" id="IPR038665">
    <property type="entry name" value="Voltage-dep_anion_channel_sf"/>
</dbReference>
<feature type="transmembrane region" description="Helical" evidence="1">
    <location>
        <begin position="128"/>
        <end position="151"/>
    </location>
</feature>